<reference evidence="2 3" key="1">
    <citation type="submission" date="2019-12" db="EMBL/GenBank/DDBJ databases">
        <authorList>
            <person name="Feng G."/>
            <person name="Zhu H."/>
        </authorList>
    </citation>
    <scope>NUCLEOTIDE SEQUENCE [LARGE SCALE GENOMIC DNA]</scope>
    <source>
        <strain evidence="2 3">FGD1</strain>
    </source>
</reference>
<proteinExistence type="predicted"/>
<dbReference type="EMBL" id="WVTD01000010">
    <property type="protein sequence ID" value="MYL98921.1"/>
    <property type="molecule type" value="Genomic_DNA"/>
</dbReference>
<evidence type="ECO:0000313" key="2">
    <source>
        <dbReference type="EMBL" id="MYL98921.1"/>
    </source>
</evidence>
<protein>
    <recommendedName>
        <fullName evidence="1">Virulence-associated protein E-like domain-containing protein</fullName>
    </recommendedName>
</protein>
<accession>A0A7X4GHT6</accession>
<evidence type="ECO:0000259" key="1">
    <source>
        <dbReference type="Pfam" id="PF05272"/>
    </source>
</evidence>
<dbReference type="RefSeq" id="WP_160986548.1">
    <property type="nucleotide sequence ID" value="NZ_WVTD01000010.1"/>
</dbReference>
<evidence type="ECO:0000313" key="3">
    <source>
        <dbReference type="Proteomes" id="UP000465810"/>
    </source>
</evidence>
<dbReference type="PANTHER" id="PTHR34985:SF1">
    <property type="entry name" value="SLR0554 PROTEIN"/>
    <property type="match status" value="1"/>
</dbReference>
<sequence length="426" mass="47629">MPDAKDIQVGGGGSRNATLDFARFPHRGERGKLRVTLENIRYLLDHSNLSVGFDVIKKKVVALRNGVSISHLEIVSLAAQHGMQSQYLDAFIDQIAMERPLNRVKDWIDSRPWDGIDRLDELFQTITLADDYPAFLGRALFYRWLLSATAAAILEGRRFSSRGVLTLQGPQGIGKTTWISRLVSDQKLAEDVVKRDHFMDGASKDSTKLAVSHWIVEVGELDGAFRKDIARLKGFITNDCDKFRLPYGKSEVEYDRRTVFAATVNDSAFLVDPTGNSRFWTLAVESLDFRHTIDMQQVFAQTSLDVKRGEQWWLTQAEDQALAAYNLKHRAVSAIAERIKDFLNIEASGGSVGTYMTATELLTAMGTTNPSNPQAKEAGATLRELFGPPKRVNGKDKWKLVRLTDGQPLKAMQPMGTAVIDPEHEF</sequence>
<comment type="caution">
    <text evidence="2">The sequence shown here is derived from an EMBL/GenBank/DDBJ whole genome shotgun (WGS) entry which is preliminary data.</text>
</comment>
<name>A0A7X4GHT6_9SPHN</name>
<dbReference type="Proteomes" id="UP000465810">
    <property type="component" value="Unassembled WGS sequence"/>
</dbReference>
<organism evidence="2 3">
    <name type="scientific">Novosphingobium silvae</name>
    <dbReference type="NCBI Taxonomy" id="2692619"/>
    <lineage>
        <taxon>Bacteria</taxon>
        <taxon>Pseudomonadati</taxon>
        <taxon>Pseudomonadota</taxon>
        <taxon>Alphaproteobacteria</taxon>
        <taxon>Sphingomonadales</taxon>
        <taxon>Sphingomonadaceae</taxon>
        <taxon>Novosphingobium</taxon>
    </lineage>
</organism>
<keyword evidence="3" id="KW-1185">Reference proteome</keyword>
<gene>
    <name evidence="2" type="ORF">GR702_14230</name>
</gene>
<dbReference type="Pfam" id="PF05272">
    <property type="entry name" value="VapE-like_dom"/>
    <property type="match status" value="1"/>
</dbReference>
<dbReference type="PANTHER" id="PTHR34985">
    <property type="entry name" value="SLR0554 PROTEIN"/>
    <property type="match status" value="1"/>
</dbReference>
<dbReference type="InterPro" id="IPR007936">
    <property type="entry name" value="VapE-like_dom"/>
</dbReference>
<feature type="domain" description="Virulence-associated protein E-like" evidence="1">
    <location>
        <begin position="109"/>
        <end position="328"/>
    </location>
</feature>
<dbReference type="AlphaFoldDB" id="A0A7X4GHT6"/>